<feature type="domain" description="Schlafen group 3-like DNA/RNA helicase" evidence="1">
    <location>
        <begin position="262"/>
        <end position="605"/>
    </location>
</feature>
<proteinExistence type="predicted"/>
<evidence type="ECO:0000313" key="3">
    <source>
        <dbReference type="Proteomes" id="UP001519271"/>
    </source>
</evidence>
<evidence type="ECO:0000313" key="2">
    <source>
        <dbReference type="EMBL" id="MBP1919460.1"/>
    </source>
</evidence>
<dbReference type="Pfam" id="PF09848">
    <property type="entry name" value="SLFN-g3_helicase"/>
    <property type="match status" value="1"/>
</dbReference>
<comment type="caution">
    <text evidence="2">The sequence shown here is derived from an EMBL/GenBank/DDBJ whole genome shotgun (WGS) entry which is preliminary data.</text>
</comment>
<sequence length="630" mass="71747">MIIYKNDVEGFRNAVDNNRIVPDIVKEYTEKYGRKVNDNERKSWNNSLKFMETALRKSNVPGDCGVLIEYNIPSTSKRIDFIVSGHDGEGNANFVIVELKQWEKAAATKKEDLVSAYVGGGVREVSHPSYQAYSYKKFLTDMNEAVYTKNIQPYSCAYLHNYISNHPEPLTLPQYSEIIMDSPVFFSQDINRLEAFIKKYVGMGNGKHILYQIENGKIRPSRKFVEYIAEMFDGNEVYTLLDEQKVAFSNIMEYALDSQCKTTIIVNGGPGTGKSVVAMNALVELLKHGLNPKFIAPNASFKETIISMLSGSRKYSKKRIAALFSGSGSFWNALDDEFDAMIVDEAHRLKKKGTYMYKGISQVDDVIKASRVNVFFIDDHQRIRPDDEGTVERIREVALARDSEVVYVELEAQFRCAGADGFMNWIDHTLGIRETGNFDGWDEGTFEFELVDNPHDLVSKIKQKNSLGFKSRILAGYAWEWTSAKDGNPNSEIEDVTIEEHGFRMPWNSRSSQYTWASDDDKQDQIGCIHTSQGLEFDYVGIIIGNDLRFNPMTNEIYGSYNDYKDSTGKKGLKENPAELTRLIKNIYRVLLSRGMKGCYVYCRDSYLNDYLASRLSKETKSFSYPFGTE</sequence>
<accession>A0ABS4G592</accession>
<evidence type="ECO:0000259" key="1">
    <source>
        <dbReference type="Pfam" id="PF09848"/>
    </source>
</evidence>
<protein>
    <submittedName>
        <fullName evidence="2">DUF2075 family protein</fullName>
    </submittedName>
</protein>
<keyword evidence="3" id="KW-1185">Reference proteome</keyword>
<dbReference type="InterPro" id="IPR018647">
    <property type="entry name" value="SLFN_3-like_DNA/RNA_helicase"/>
</dbReference>
<name>A0ABS4G592_9CLOT</name>
<dbReference type="Gene3D" id="3.40.50.300">
    <property type="entry name" value="P-loop containing nucleotide triphosphate hydrolases"/>
    <property type="match status" value="1"/>
</dbReference>
<dbReference type="InterPro" id="IPR027417">
    <property type="entry name" value="P-loop_NTPase"/>
</dbReference>
<dbReference type="EMBL" id="JAGGKC010000015">
    <property type="protein sequence ID" value="MBP1919460.1"/>
    <property type="molecule type" value="Genomic_DNA"/>
</dbReference>
<organism evidence="2 3">
    <name type="scientific">Youngiibacter multivorans</name>
    <dbReference type="NCBI Taxonomy" id="937251"/>
    <lineage>
        <taxon>Bacteria</taxon>
        <taxon>Bacillati</taxon>
        <taxon>Bacillota</taxon>
        <taxon>Clostridia</taxon>
        <taxon>Eubacteriales</taxon>
        <taxon>Clostridiaceae</taxon>
        <taxon>Youngiibacter</taxon>
    </lineage>
</organism>
<dbReference type="RefSeq" id="WP_209459660.1">
    <property type="nucleotide sequence ID" value="NZ_JAGGKC010000015.1"/>
</dbReference>
<dbReference type="SUPFAM" id="SSF52540">
    <property type="entry name" value="P-loop containing nucleoside triphosphate hydrolases"/>
    <property type="match status" value="1"/>
</dbReference>
<reference evidence="2 3" key="1">
    <citation type="submission" date="2021-03" db="EMBL/GenBank/DDBJ databases">
        <title>Genomic Encyclopedia of Type Strains, Phase IV (KMG-IV): sequencing the most valuable type-strain genomes for metagenomic binning, comparative biology and taxonomic classification.</title>
        <authorList>
            <person name="Goeker M."/>
        </authorList>
    </citation>
    <scope>NUCLEOTIDE SEQUENCE [LARGE SCALE GENOMIC DNA]</scope>
    <source>
        <strain evidence="2 3">DSM 6139</strain>
    </source>
</reference>
<gene>
    <name evidence="2" type="ORF">J2Z34_001949</name>
</gene>
<dbReference type="Proteomes" id="UP001519271">
    <property type="component" value="Unassembled WGS sequence"/>
</dbReference>